<keyword evidence="1" id="KW-0560">Oxidoreductase</keyword>
<dbReference type="EMBL" id="FRAS01000001">
    <property type="protein sequence ID" value="SHK06485.1"/>
    <property type="molecule type" value="Genomic_DNA"/>
</dbReference>
<name>A0A1M6PEV5_9BACT</name>
<dbReference type="GO" id="GO:0016491">
    <property type="term" value="F:oxidoreductase activity"/>
    <property type="evidence" value="ECO:0007669"/>
    <property type="project" value="UniProtKB-KW"/>
</dbReference>
<dbReference type="InterPro" id="IPR051691">
    <property type="entry name" value="Metab_Enz_Cyan_OpOx_G3PDH"/>
</dbReference>
<dbReference type="InterPro" id="IPR023856">
    <property type="entry name" value="Bdr"/>
</dbReference>
<dbReference type="NCBIfam" id="TIGR04018">
    <property type="entry name" value="Bthiol_YpdA"/>
    <property type="match status" value="1"/>
</dbReference>
<dbReference type="Proteomes" id="UP000183947">
    <property type="component" value="Unassembled WGS sequence"/>
</dbReference>
<dbReference type="PRINTS" id="PR00469">
    <property type="entry name" value="PNDRDTASEII"/>
</dbReference>
<accession>A0A1M6PEV5</accession>
<organism evidence="2 3">
    <name type="scientific">Hymenobacter psychrotolerans DSM 18569</name>
    <dbReference type="NCBI Taxonomy" id="1121959"/>
    <lineage>
        <taxon>Bacteria</taxon>
        <taxon>Pseudomonadati</taxon>
        <taxon>Bacteroidota</taxon>
        <taxon>Cytophagia</taxon>
        <taxon>Cytophagales</taxon>
        <taxon>Hymenobacteraceae</taxon>
        <taxon>Hymenobacter</taxon>
    </lineage>
</organism>
<dbReference type="PANTHER" id="PTHR42949:SF3">
    <property type="entry name" value="ANAEROBIC GLYCEROL-3-PHOSPHATE DEHYDROGENASE SUBUNIT B"/>
    <property type="match status" value="1"/>
</dbReference>
<dbReference type="PANTHER" id="PTHR42949">
    <property type="entry name" value="ANAEROBIC GLYCEROL-3-PHOSPHATE DEHYDROGENASE SUBUNIT B"/>
    <property type="match status" value="1"/>
</dbReference>
<dbReference type="AlphaFoldDB" id="A0A1M6PEV5"/>
<evidence type="ECO:0000313" key="3">
    <source>
        <dbReference type="Proteomes" id="UP000183947"/>
    </source>
</evidence>
<dbReference type="PRINTS" id="PR00368">
    <property type="entry name" value="FADPNR"/>
</dbReference>
<evidence type="ECO:0000313" key="2">
    <source>
        <dbReference type="EMBL" id="SHK06485.1"/>
    </source>
</evidence>
<gene>
    <name evidence="2" type="ORF">SAMN02746009_00217</name>
</gene>
<dbReference type="Gene3D" id="3.50.50.60">
    <property type="entry name" value="FAD/NAD(P)-binding domain"/>
    <property type="match status" value="1"/>
</dbReference>
<protein>
    <submittedName>
        <fullName evidence="2">Thioredoxin reductase (NADPH)</fullName>
    </submittedName>
</protein>
<keyword evidence="3" id="KW-1185">Reference proteome</keyword>
<sequence length="365" mass="40001">MGREPSVSRPDVNPRPPELVVQDMIPDSSFDVVVIGAGPVGLACALEVQRRGLTACVVDKGALVNSIIGYPTNMEFFSTPELLEIGGHPMTTLHYKPLREDALDYYRRVAQAEKLTLRLYERVVGLEGEQGRYEVVTEKGRIGAQFVIVATGFYDVPNYLRVPGEDLPHVTHYYKEPYAHADQDVVVIGAKNSSAKAALQLLRAGARPVLVVRSPEISESVKYWIRPDLLNRIKEGRIGALFNTTVQRITATTVEVLTPDGLRSLPAQHVYALTGYHPDFTFLATLGITCDTDAAQTPTHNAETLETNRPGLYLAGTVCGGLNTSRWFIENGRYHAQLIAARLAGEAAPPLPEVLQPVQLLPSHS</sequence>
<dbReference type="SUPFAM" id="SSF51905">
    <property type="entry name" value="FAD/NAD(P)-binding domain"/>
    <property type="match status" value="1"/>
</dbReference>
<evidence type="ECO:0000256" key="1">
    <source>
        <dbReference type="ARBA" id="ARBA00023002"/>
    </source>
</evidence>
<dbReference type="InterPro" id="IPR036188">
    <property type="entry name" value="FAD/NAD-bd_sf"/>
</dbReference>
<reference evidence="3" key="1">
    <citation type="submission" date="2016-11" db="EMBL/GenBank/DDBJ databases">
        <authorList>
            <person name="Varghese N."/>
            <person name="Submissions S."/>
        </authorList>
    </citation>
    <scope>NUCLEOTIDE SEQUENCE [LARGE SCALE GENOMIC DNA]</scope>
    <source>
        <strain evidence="3">DSM 18569</strain>
    </source>
</reference>
<dbReference type="Pfam" id="PF13738">
    <property type="entry name" value="Pyr_redox_3"/>
    <property type="match status" value="1"/>
</dbReference>
<proteinExistence type="predicted"/>
<dbReference type="STRING" id="1121959.SAMN02746009_00217"/>